<dbReference type="InterPro" id="IPR021858">
    <property type="entry name" value="Fun_TF"/>
</dbReference>
<dbReference type="GO" id="GO:0005634">
    <property type="term" value="C:nucleus"/>
    <property type="evidence" value="ECO:0007669"/>
    <property type="project" value="UniProtKB-SubCell"/>
</dbReference>
<feature type="compositionally biased region" description="Pro residues" evidence="3">
    <location>
        <begin position="274"/>
        <end position="286"/>
    </location>
</feature>
<protein>
    <submittedName>
        <fullName evidence="4">Uncharacterized protein</fullName>
    </submittedName>
</protein>
<feature type="compositionally biased region" description="Polar residues" evidence="3">
    <location>
        <begin position="48"/>
        <end position="59"/>
    </location>
</feature>
<dbReference type="EMBL" id="AZHD01000014">
    <property type="protein sequence ID" value="OAA57626.1"/>
    <property type="molecule type" value="Genomic_DNA"/>
</dbReference>
<feature type="compositionally biased region" description="Low complexity" evidence="3">
    <location>
        <begin position="60"/>
        <end position="76"/>
    </location>
</feature>
<dbReference type="Pfam" id="PF11951">
    <property type="entry name" value="Fungal_trans_2"/>
    <property type="match status" value="1"/>
</dbReference>
<keyword evidence="2" id="KW-0539">Nucleus</keyword>
<dbReference type="AlphaFoldDB" id="A0A167QGM9"/>
<evidence type="ECO:0000256" key="2">
    <source>
        <dbReference type="ARBA" id="ARBA00023242"/>
    </source>
</evidence>
<sequence length="775" mass="83895">MSQVRANRPAREFKFVGGPSRKRRRNGAPPEPINRPTSDAAAAKQSKRSCVSDSITVTTAAPAPGASSPGSSGASPLSFFRVDGPPGSPSAPLFTGADFAADTSVADLDMAVFSLPNPQPPIPGAAASGLTVDASLVSSATLSTPTDGSSSPPQNGGAPSPATPPTDNTVNGSGDIDGLDGVLDWSGDEIFMNPFFSADHLGNASFLQILESITNDVPPPPVSQTPPVSLLSHASLEPSLGLLNNPSTLSRGSQPNGDDEPHSPPAHDAAAADPIPPASANPPPLPLVSFDNNKQPYVSADGLLLATSPRMFAQPSNLHDTISRIFFQYDQEFCILPLTCDFAANPFRYNLATMQHSSLLRQCILALSYKHVNHDTGACTNEATAYKRRATQMLQDTMPPDGRAGPDASLLDASIVLVTLDCATSALGPWPSHLRRAKRILQSTPANRFTAQRRAQIGLLAWFDVTRALTSRNGCILPESLILSIFDATADGAAALDFYAISGCPRALFACMVRLAAYARELQSTSGMACVRFNMAPVLEIQRRIAAWQAPAFGNPVATADDLLNVMQGGLPEQSVGDSNQARKSNNNNNNNNNSEQPLDDRLDLYHCAEAWRYALLLYIERVFKWQDAVWQAAREARLRTQREQAWVREEYGEPVPPTTRPTETEPLSGAAEARPLWQFLARRTLNHVASCRRSTFVQKQLMLPVFLAGAEVREESLRNDARDYCAWWGAKTRYNMFLTAGDLLEDVWQRDDNVWWGDVFDQRAMKGETEYLLG</sequence>
<dbReference type="STRING" id="1081102.A0A167QGM9"/>
<feature type="compositionally biased region" description="Polar residues" evidence="3">
    <location>
        <begin position="140"/>
        <end position="154"/>
    </location>
</feature>
<comment type="subcellular location">
    <subcellularLocation>
        <location evidence="1">Nucleus</location>
    </subcellularLocation>
</comment>
<feature type="compositionally biased region" description="Polar residues" evidence="3">
    <location>
        <begin position="242"/>
        <end position="256"/>
    </location>
</feature>
<comment type="caution">
    <text evidence="4">The sequence shown here is derived from an EMBL/GenBank/DDBJ whole genome shotgun (WGS) entry which is preliminary data.</text>
</comment>
<dbReference type="Proteomes" id="UP000076874">
    <property type="component" value="Unassembled WGS sequence"/>
</dbReference>
<feature type="region of interest" description="Disordered" evidence="3">
    <location>
        <begin position="1"/>
        <end position="96"/>
    </location>
</feature>
<dbReference type="PANTHER" id="PTHR37534:SF46">
    <property type="entry name" value="ZN(II)2CYS6 TRANSCRIPTION FACTOR (EUROFUNG)"/>
    <property type="match status" value="1"/>
</dbReference>
<accession>A0A167QGM9</accession>
<dbReference type="PANTHER" id="PTHR37534">
    <property type="entry name" value="TRANSCRIPTIONAL ACTIVATOR PROTEIN UGA3"/>
    <property type="match status" value="1"/>
</dbReference>
<evidence type="ECO:0000313" key="4">
    <source>
        <dbReference type="EMBL" id="OAA57626.1"/>
    </source>
</evidence>
<evidence type="ECO:0000256" key="3">
    <source>
        <dbReference type="SAM" id="MobiDB-lite"/>
    </source>
</evidence>
<keyword evidence="5" id="KW-1185">Reference proteome</keyword>
<reference evidence="4 5" key="1">
    <citation type="journal article" date="2016" name="Genome Biol. Evol.">
        <title>Divergent and convergent evolution of fungal pathogenicity.</title>
        <authorList>
            <person name="Shang Y."/>
            <person name="Xiao G."/>
            <person name="Zheng P."/>
            <person name="Cen K."/>
            <person name="Zhan S."/>
            <person name="Wang C."/>
        </authorList>
    </citation>
    <scope>NUCLEOTIDE SEQUENCE [LARGE SCALE GENOMIC DNA]</scope>
    <source>
        <strain evidence="4 5">RCEF 264</strain>
    </source>
</reference>
<feature type="region of interest" description="Disordered" evidence="3">
    <location>
        <begin position="574"/>
        <end position="598"/>
    </location>
</feature>
<organism evidence="4 5">
    <name type="scientific">Niveomyces insectorum RCEF 264</name>
    <dbReference type="NCBI Taxonomy" id="1081102"/>
    <lineage>
        <taxon>Eukaryota</taxon>
        <taxon>Fungi</taxon>
        <taxon>Dikarya</taxon>
        <taxon>Ascomycota</taxon>
        <taxon>Pezizomycotina</taxon>
        <taxon>Sordariomycetes</taxon>
        <taxon>Hypocreomycetidae</taxon>
        <taxon>Hypocreales</taxon>
        <taxon>Cordycipitaceae</taxon>
        <taxon>Niveomyces</taxon>
    </lineage>
</organism>
<feature type="region of interest" description="Disordered" evidence="3">
    <location>
        <begin position="241"/>
        <end position="290"/>
    </location>
</feature>
<proteinExistence type="predicted"/>
<evidence type="ECO:0000313" key="5">
    <source>
        <dbReference type="Proteomes" id="UP000076874"/>
    </source>
</evidence>
<gene>
    <name evidence="4" type="ORF">SPI_07285</name>
</gene>
<evidence type="ECO:0000256" key="1">
    <source>
        <dbReference type="ARBA" id="ARBA00004123"/>
    </source>
</evidence>
<name>A0A167QGM9_9HYPO</name>
<feature type="compositionally biased region" description="Polar residues" evidence="3">
    <location>
        <begin position="576"/>
        <end position="585"/>
    </location>
</feature>
<feature type="region of interest" description="Disordered" evidence="3">
    <location>
        <begin position="140"/>
        <end position="175"/>
    </location>
</feature>
<dbReference type="OrthoDB" id="2015447at2759"/>